<evidence type="ECO:0000313" key="9">
    <source>
        <dbReference type="EMBL" id="MET1490212.1"/>
    </source>
</evidence>
<gene>
    <name evidence="9" type="ORF">ABVT11_10285</name>
</gene>
<comment type="similarity">
    <text evidence="2">Belongs to the membrane fusion protein (MFP) (TC 8.A.1) family.</text>
</comment>
<evidence type="ECO:0000256" key="4">
    <source>
        <dbReference type="SAM" id="SignalP"/>
    </source>
</evidence>
<evidence type="ECO:0000259" key="8">
    <source>
        <dbReference type="Pfam" id="PF25967"/>
    </source>
</evidence>
<protein>
    <submittedName>
        <fullName evidence="9">Efflux RND transporter periplasmic adaptor subunit</fullName>
    </submittedName>
</protein>
<dbReference type="EMBL" id="JBEWLZ010000005">
    <property type="protein sequence ID" value="MET1490212.1"/>
    <property type="molecule type" value="Genomic_DNA"/>
</dbReference>
<evidence type="ECO:0000259" key="7">
    <source>
        <dbReference type="Pfam" id="PF25944"/>
    </source>
</evidence>
<feature type="domain" description="Multidrug resistance protein MdtA-like C-terminal permuted SH3" evidence="8">
    <location>
        <begin position="312"/>
        <end position="372"/>
    </location>
</feature>
<evidence type="ECO:0000256" key="1">
    <source>
        <dbReference type="ARBA" id="ARBA00004196"/>
    </source>
</evidence>
<proteinExistence type="inferred from homology"/>
<keyword evidence="3" id="KW-0175">Coiled coil</keyword>
<dbReference type="Gene3D" id="2.40.420.20">
    <property type="match status" value="1"/>
</dbReference>
<dbReference type="Gene3D" id="2.40.50.100">
    <property type="match status" value="1"/>
</dbReference>
<feature type="signal peptide" evidence="4">
    <location>
        <begin position="1"/>
        <end position="27"/>
    </location>
</feature>
<feature type="domain" description="Multidrug resistance protein MdtA-like barrel-sandwich hybrid" evidence="6">
    <location>
        <begin position="70"/>
        <end position="212"/>
    </location>
</feature>
<evidence type="ECO:0000259" key="6">
    <source>
        <dbReference type="Pfam" id="PF25917"/>
    </source>
</evidence>
<dbReference type="RefSeq" id="WP_345928359.1">
    <property type="nucleotide sequence ID" value="NZ_JBDIVF010000006.1"/>
</dbReference>
<dbReference type="PROSITE" id="PS51257">
    <property type="entry name" value="PROKAR_LIPOPROTEIN"/>
    <property type="match status" value="1"/>
</dbReference>
<organism evidence="9 10">
    <name type="scientific">Uliginosibacterium paludis</name>
    <dbReference type="NCBI Taxonomy" id="1615952"/>
    <lineage>
        <taxon>Bacteria</taxon>
        <taxon>Pseudomonadati</taxon>
        <taxon>Pseudomonadota</taxon>
        <taxon>Betaproteobacteria</taxon>
        <taxon>Rhodocyclales</taxon>
        <taxon>Zoogloeaceae</taxon>
        <taxon>Uliginosibacterium</taxon>
    </lineage>
</organism>
<accession>A0ABV2CR22</accession>
<dbReference type="Gene3D" id="2.40.30.170">
    <property type="match status" value="1"/>
</dbReference>
<reference evidence="9 10" key="1">
    <citation type="submission" date="2024-07" db="EMBL/GenBank/DDBJ databases">
        <title>Uliginosibacterium paludis KCTC:42655.</title>
        <authorList>
            <person name="Kim M.K."/>
        </authorList>
    </citation>
    <scope>NUCLEOTIDE SEQUENCE [LARGE SCALE GENOMIC DNA]</scope>
    <source>
        <strain evidence="9 10">KCTC 42655</strain>
    </source>
</reference>
<feature type="domain" description="Multidrug resistance protein MdtA-like beta-barrel" evidence="7">
    <location>
        <begin position="216"/>
        <end position="306"/>
    </location>
</feature>
<evidence type="ECO:0000259" key="5">
    <source>
        <dbReference type="Pfam" id="PF25876"/>
    </source>
</evidence>
<keyword evidence="10" id="KW-1185">Reference proteome</keyword>
<evidence type="ECO:0000256" key="2">
    <source>
        <dbReference type="ARBA" id="ARBA00009477"/>
    </source>
</evidence>
<dbReference type="Pfam" id="PF25876">
    <property type="entry name" value="HH_MFP_RND"/>
    <property type="match status" value="1"/>
</dbReference>
<dbReference type="Pfam" id="PF25967">
    <property type="entry name" value="RND-MFP_C"/>
    <property type="match status" value="1"/>
</dbReference>
<dbReference type="Pfam" id="PF25917">
    <property type="entry name" value="BSH_RND"/>
    <property type="match status" value="1"/>
</dbReference>
<comment type="caution">
    <text evidence="9">The sequence shown here is derived from an EMBL/GenBank/DDBJ whole genome shotgun (WGS) entry which is preliminary data.</text>
</comment>
<keyword evidence="4" id="KW-0732">Signal</keyword>
<evidence type="ECO:0000313" key="10">
    <source>
        <dbReference type="Proteomes" id="UP001548590"/>
    </source>
</evidence>
<sequence>MKQSPYKKTIPAAVMGALVVLALGACGKKDGAGAQQGGQMPPAEVGVVSVTPTAVGMETSLPGRTSPFAVAEIRPQVGGIVLQRLFNEGGEVKAGQTLYQIDPASFRNSVESAKAALARSEATLVTARQKAERYKELVSIKAVSQQDYDDADAALKQAEADVAANRAAASTAALNLGYAAVKSPISGRIGKSSVTQGALVTASQTTALATVQQLDPIYVDVTQSVSELARLRRDLESGVLKRTGDGQASVKLVLDDGSIYSKTGKLAFTDVTVDAGTGSVSVRAVFPNPKGELLPGMFVRAKLETGVREGSILIPQQAVTRNTKGEATVMLAMPDGQFMPKVIQTEKAIGDKWLVSDGLKAGDQVIVEGLQRLRPGTVIKAVPLAAASAPAAGR</sequence>
<feature type="chain" id="PRO_5046750029" evidence="4">
    <location>
        <begin position="28"/>
        <end position="394"/>
    </location>
</feature>
<evidence type="ECO:0000256" key="3">
    <source>
        <dbReference type="SAM" id="Coils"/>
    </source>
</evidence>
<name>A0ABV2CR22_9RHOO</name>
<dbReference type="InterPro" id="IPR058624">
    <property type="entry name" value="MdtA-like_HH"/>
</dbReference>
<feature type="coiled-coil region" evidence="3">
    <location>
        <begin position="110"/>
        <end position="161"/>
    </location>
</feature>
<dbReference type="Gene3D" id="1.10.287.470">
    <property type="entry name" value="Helix hairpin bin"/>
    <property type="match status" value="1"/>
</dbReference>
<dbReference type="InterPro" id="IPR058627">
    <property type="entry name" value="MdtA-like_C"/>
</dbReference>
<dbReference type="InterPro" id="IPR006143">
    <property type="entry name" value="RND_pump_MFP"/>
</dbReference>
<dbReference type="InterPro" id="IPR058626">
    <property type="entry name" value="MdtA-like_b-barrel"/>
</dbReference>
<dbReference type="NCBIfam" id="TIGR01730">
    <property type="entry name" value="RND_mfp"/>
    <property type="match status" value="1"/>
</dbReference>
<dbReference type="InterPro" id="IPR058625">
    <property type="entry name" value="MdtA-like_BSH"/>
</dbReference>
<dbReference type="Pfam" id="PF25944">
    <property type="entry name" value="Beta-barrel_RND"/>
    <property type="match status" value="1"/>
</dbReference>
<comment type="subcellular location">
    <subcellularLocation>
        <location evidence="1">Cell envelope</location>
    </subcellularLocation>
</comment>
<dbReference type="SUPFAM" id="SSF111369">
    <property type="entry name" value="HlyD-like secretion proteins"/>
    <property type="match status" value="1"/>
</dbReference>
<feature type="domain" description="Multidrug resistance protein MdtA-like alpha-helical hairpin" evidence="5">
    <location>
        <begin position="111"/>
        <end position="179"/>
    </location>
</feature>
<dbReference type="PANTHER" id="PTHR30158:SF3">
    <property type="entry name" value="MULTIDRUG EFFLUX PUMP SUBUNIT ACRA-RELATED"/>
    <property type="match status" value="1"/>
</dbReference>
<dbReference type="Proteomes" id="UP001548590">
    <property type="component" value="Unassembled WGS sequence"/>
</dbReference>
<dbReference type="PANTHER" id="PTHR30158">
    <property type="entry name" value="ACRA/E-RELATED COMPONENT OF DRUG EFFLUX TRANSPORTER"/>
    <property type="match status" value="1"/>
</dbReference>